<sequence>MCYTSISRLSLALSLVRSLSHGSETPLLLFFEWGPSFISASRVSPSESLAYGVTKTPFLWMSLSEDGDVVTFLDPDAKPGVEREIQSKLVVVERNTDFPPPLYHLFLRIPRVSPLDGPYSNPTPLSSPGREGVASRQVPSFGFEARKYQCLKIEVLLARSQNRVLSDPWILKYSDFHILPYGLGPI</sequence>
<name>A0A4D6MPF8_VIGUN</name>
<organism evidence="1 2">
    <name type="scientific">Vigna unguiculata</name>
    <name type="common">Cowpea</name>
    <dbReference type="NCBI Taxonomy" id="3917"/>
    <lineage>
        <taxon>Eukaryota</taxon>
        <taxon>Viridiplantae</taxon>
        <taxon>Streptophyta</taxon>
        <taxon>Embryophyta</taxon>
        <taxon>Tracheophyta</taxon>
        <taxon>Spermatophyta</taxon>
        <taxon>Magnoliopsida</taxon>
        <taxon>eudicotyledons</taxon>
        <taxon>Gunneridae</taxon>
        <taxon>Pentapetalae</taxon>
        <taxon>rosids</taxon>
        <taxon>fabids</taxon>
        <taxon>Fabales</taxon>
        <taxon>Fabaceae</taxon>
        <taxon>Papilionoideae</taxon>
        <taxon>50 kb inversion clade</taxon>
        <taxon>NPAAA clade</taxon>
        <taxon>indigoferoid/millettioid clade</taxon>
        <taxon>Phaseoleae</taxon>
        <taxon>Vigna</taxon>
    </lineage>
</organism>
<protein>
    <submittedName>
        <fullName evidence="1">Uncharacterized protein</fullName>
    </submittedName>
</protein>
<dbReference type="AlphaFoldDB" id="A0A4D6MPF8"/>
<keyword evidence="2" id="KW-1185">Reference proteome</keyword>
<dbReference type="Proteomes" id="UP000501690">
    <property type="component" value="Linkage Group LG8"/>
</dbReference>
<dbReference type="EMBL" id="CP039352">
    <property type="protein sequence ID" value="QCE03253.1"/>
    <property type="molecule type" value="Genomic_DNA"/>
</dbReference>
<evidence type="ECO:0000313" key="1">
    <source>
        <dbReference type="EMBL" id="QCE03253.1"/>
    </source>
</evidence>
<accession>A0A4D6MPF8</accession>
<proteinExistence type="predicted"/>
<gene>
    <name evidence="1" type="ORF">DEO72_LG8g1277</name>
</gene>
<reference evidence="1 2" key="1">
    <citation type="submission" date="2019-04" db="EMBL/GenBank/DDBJ databases">
        <title>An improved genome assembly and genetic linkage map for asparagus bean, Vigna unguiculata ssp. sesquipedialis.</title>
        <authorList>
            <person name="Xia Q."/>
            <person name="Zhang R."/>
            <person name="Dong Y."/>
        </authorList>
    </citation>
    <scope>NUCLEOTIDE SEQUENCE [LARGE SCALE GENOMIC DNA]</scope>
    <source>
        <tissue evidence="1">Leaf</tissue>
    </source>
</reference>
<evidence type="ECO:0000313" key="2">
    <source>
        <dbReference type="Proteomes" id="UP000501690"/>
    </source>
</evidence>